<dbReference type="GeneID" id="22110163"/>
<dbReference type="Proteomes" id="UP000202284">
    <property type="component" value="Segment"/>
</dbReference>
<dbReference type="RefSeq" id="YP_009099454.1">
    <property type="nucleotide sequence ID" value="NC_025426.1"/>
</dbReference>
<name>A0A076YSS9_9CAUD</name>
<keyword evidence="2" id="KW-1185">Reference proteome</keyword>
<evidence type="ECO:0000313" key="2">
    <source>
        <dbReference type="Proteomes" id="UP000202284"/>
    </source>
</evidence>
<organism evidence="1 2">
    <name type="scientific">Staphylococcus phage P108</name>
    <dbReference type="NCBI Taxonomy" id="1526408"/>
    <lineage>
        <taxon>Viruses</taxon>
        <taxon>Duplodnaviria</taxon>
        <taxon>Heunggongvirae</taxon>
        <taxon>Uroviricota</taxon>
        <taxon>Caudoviricetes</taxon>
        <taxon>Herelleviridae</taxon>
        <taxon>Twortvirinae</taxon>
        <taxon>Kayvirus</taxon>
        <taxon>Kayvirus P108</taxon>
    </lineage>
</organism>
<proteinExistence type="predicted"/>
<accession>A0A076YSS9</accession>
<gene>
    <name evidence="1" type="ORF">P108_0117</name>
</gene>
<reference evidence="1 2" key="1">
    <citation type="submission" date="2014-07" db="EMBL/GenBank/DDBJ databases">
        <authorList>
            <person name="Yuan W."/>
            <person name="Rao X."/>
        </authorList>
    </citation>
    <scope>NUCLEOTIDE SEQUENCE [LARGE SCALE GENOMIC DNA]</scope>
</reference>
<sequence>MQATIYCANRYSKNTLKSLLEKLEAENRNLTYSTDISDMEEVDVIVQHTDLSFAELMDSCDRVSKGSDRFQVFVGNHAGYYINGDLYINEVGKFIVPRKTNMMM</sequence>
<dbReference type="KEGG" id="vg:22110163"/>
<evidence type="ECO:0000313" key="1">
    <source>
        <dbReference type="EMBL" id="AIK69564.1"/>
    </source>
</evidence>
<dbReference type="EMBL" id="KM216423">
    <property type="protein sequence ID" value="AIK69564.1"/>
    <property type="molecule type" value="Genomic_DNA"/>
</dbReference>
<protein>
    <submittedName>
        <fullName evidence="1">Uncharacterized protein</fullName>
    </submittedName>
</protein>